<dbReference type="EMBL" id="CAXLJM020000040">
    <property type="protein sequence ID" value="CAL8108753.1"/>
    <property type="molecule type" value="Genomic_DNA"/>
</dbReference>
<dbReference type="SUPFAM" id="SSF48403">
    <property type="entry name" value="Ankyrin repeat"/>
    <property type="match status" value="1"/>
</dbReference>
<dbReference type="Pfam" id="PF12796">
    <property type="entry name" value="Ank_2"/>
    <property type="match status" value="1"/>
</dbReference>
<evidence type="ECO:0000256" key="2">
    <source>
        <dbReference type="SAM" id="Coils"/>
    </source>
</evidence>
<dbReference type="PANTHER" id="PTHR13954">
    <property type="entry name" value="IRE1-RELATED"/>
    <property type="match status" value="1"/>
</dbReference>
<dbReference type="InterPro" id="IPR045133">
    <property type="entry name" value="IRE1/2-like"/>
</dbReference>
<dbReference type="Pfam" id="PF00023">
    <property type="entry name" value="Ank"/>
    <property type="match status" value="1"/>
</dbReference>
<protein>
    <recommendedName>
        <fullName evidence="3">Protein kinase domain-containing protein</fullName>
    </recommendedName>
</protein>
<dbReference type="PROSITE" id="PS50011">
    <property type="entry name" value="PROTEIN_KINASE_DOM"/>
    <property type="match status" value="1"/>
</dbReference>
<dbReference type="InterPro" id="IPR036770">
    <property type="entry name" value="Ankyrin_rpt-contain_sf"/>
</dbReference>
<evidence type="ECO:0000259" key="3">
    <source>
        <dbReference type="PROSITE" id="PS50011"/>
    </source>
</evidence>
<dbReference type="PROSITE" id="PS50088">
    <property type="entry name" value="ANK_REPEAT"/>
    <property type="match status" value="1"/>
</dbReference>
<dbReference type="InterPro" id="IPR002110">
    <property type="entry name" value="Ankyrin_rpt"/>
</dbReference>
<evidence type="ECO:0000313" key="5">
    <source>
        <dbReference type="Proteomes" id="UP001642540"/>
    </source>
</evidence>
<dbReference type="Proteomes" id="UP001642540">
    <property type="component" value="Unassembled WGS sequence"/>
</dbReference>
<dbReference type="PANTHER" id="PTHR13954:SF6">
    <property type="entry name" value="NON-SPECIFIC SERINE_THREONINE PROTEIN KINASE"/>
    <property type="match status" value="1"/>
</dbReference>
<evidence type="ECO:0000256" key="1">
    <source>
        <dbReference type="PROSITE-ProRule" id="PRU00023"/>
    </source>
</evidence>
<dbReference type="InterPro" id="IPR000719">
    <property type="entry name" value="Prot_kinase_dom"/>
</dbReference>
<evidence type="ECO:0000313" key="4">
    <source>
        <dbReference type="EMBL" id="CAL8108753.1"/>
    </source>
</evidence>
<reference evidence="4 5" key="1">
    <citation type="submission" date="2024-08" db="EMBL/GenBank/DDBJ databases">
        <authorList>
            <person name="Cucini C."/>
            <person name="Frati F."/>
        </authorList>
    </citation>
    <scope>NUCLEOTIDE SEQUENCE [LARGE SCALE GENOMIC DNA]</scope>
</reference>
<accession>A0ABP1QRE3</accession>
<proteinExistence type="predicted"/>
<keyword evidence="1" id="KW-0040">ANK repeat</keyword>
<dbReference type="SUPFAM" id="SSF56112">
    <property type="entry name" value="Protein kinase-like (PK-like)"/>
    <property type="match status" value="1"/>
</dbReference>
<name>A0ABP1QRE3_9HEXA</name>
<organism evidence="4 5">
    <name type="scientific">Orchesella dallaii</name>
    <dbReference type="NCBI Taxonomy" id="48710"/>
    <lineage>
        <taxon>Eukaryota</taxon>
        <taxon>Metazoa</taxon>
        <taxon>Ecdysozoa</taxon>
        <taxon>Arthropoda</taxon>
        <taxon>Hexapoda</taxon>
        <taxon>Collembola</taxon>
        <taxon>Entomobryomorpha</taxon>
        <taxon>Entomobryoidea</taxon>
        <taxon>Orchesellidae</taxon>
        <taxon>Orchesellinae</taxon>
        <taxon>Orchesella</taxon>
    </lineage>
</organism>
<dbReference type="Pfam" id="PF00069">
    <property type="entry name" value="Pkinase"/>
    <property type="match status" value="1"/>
</dbReference>
<feature type="domain" description="Protein kinase" evidence="3">
    <location>
        <begin position="9"/>
        <end position="256"/>
    </location>
</feature>
<keyword evidence="2" id="KW-0175">Coiled coil</keyword>
<dbReference type="Gene3D" id="1.25.40.20">
    <property type="entry name" value="Ankyrin repeat-containing domain"/>
    <property type="match status" value="2"/>
</dbReference>
<comment type="caution">
    <text evidence="4">The sequence shown here is derived from an EMBL/GenBank/DDBJ whole genome shotgun (WGS) entry which is preliminary data.</text>
</comment>
<dbReference type="Gene3D" id="1.10.510.10">
    <property type="entry name" value="Transferase(Phosphotransferase) domain 1"/>
    <property type="match status" value="1"/>
</dbReference>
<dbReference type="SMART" id="SM00248">
    <property type="entry name" value="ANK"/>
    <property type="match status" value="7"/>
</dbReference>
<keyword evidence="5" id="KW-1185">Reference proteome</keyword>
<dbReference type="InterPro" id="IPR011009">
    <property type="entry name" value="Kinase-like_dom_sf"/>
</dbReference>
<feature type="repeat" description="ANK" evidence="1">
    <location>
        <begin position="740"/>
        <end position="775"/>
    </location>
</feature>
<gene>
    <name evidence="4" type="ORF">ODALV1_LOCUS13079</name>
</gene>
<feature type="coiled-coil region" evidence="2">
    <location>
        <begin position="263"/>
        <end position="290"/>
    </location>
</feature>
<sequence length="806" mass="92224">MISTQSVNLNMNTLIVDGSFGTVLYKRKIWERVEVVTRAFLHAVDNNASLALLLTNEILGHHDWKDNQLMSYFFCNEEVALVLTFFVPCSMALTQYIKERIIGIPPVEILRQVTIGMEWLHDRKIVHGDLNPNTIQLSSRFFNVKISGNSNSKPSGSRWVAPELLLQANEFYSSKCTYSSDIYALGLVYYYVLTDGKHAFEQPYINQDNITGGNASNEPVHLKHTCSQNIVFIDKMTSKDPLSRLSISELLSCPIFWPKNRRIQFLEQQHENRKDMLQQLTNNKNESKKKKPPIPKKPLAKIKSLYANGGAIVNNGMQAEQNDQAPPNKLRSVRNLINRFSVPNLTDTPPSPDKIVQRRNSENSVKKIADLFLNSNKAEGTSPERKITPELDIREEQELNLDVLTILQTIKTRNLQIIKRTLEKLAKHINLLEIWDEKQKSLLHVAVKCREYGVVEYLINDQKFSSMLSKETFKTSIVHDCMWDIHEITEGEFVNKCKILQLLFKIQPELIKSRDECERTPLHIACLHSFQNEQEQYQLIDMLLKNNANVKSKGWEDMTPLHLVLKREPLAGNVFDMIKLLIENHSVPDTLFLQLLCVNGNPKLFHKTVEYLVSTGQDELLKGKIEDLLQKSRLNAVSCQTTILHCAVWCFEVLPETLDIFKSLDFDFNYEDFDGDSVLNTAFRAGRRVSLLKTLILCGADPKFLNDIGMNFLHRSAFLNNLSYLELFVEECDVNAKTDYGDTPLHYLFAGWTYTIHDCVSLLLDHGAVVNVKNKNGETVIDQAKRALERGKTGQRTIDLLLKSET</sequence>
<dbReference type="SMART" id="SM00220">
    <property type="entry name" value="S_TKc"/>
    <property type="match status" value="1"/>
</dbReference>